<organism evidence="1 2">
    <name type="scientific">Hespellia stercorisuis DSM 15480</name>
    <dbReference type="NCBI Taxonomy" id="1121950"/>
    <lineage>
        <taxon>Bacteria</taxon>
        <taxon>Bacillati</taxon>
        <taxon>Bacillota</taxon>
        <taxon>Clostridia</taxon>
        <taxon>Lachnospirales</taxon>
        <taxon>Lachnospiraceae</taxon>
        <taxon>Hespellia</taxon>
    </lineage>
</organism>
<name>A0A1M6JTE7_9FIRM</name>
<dbReference type="STRING" id="1121950.SAMN02745243_00719"/>
<evidence type="ECO:0000313" key="1">
    <source>
        <dbReference type="EMBL" id="SHJ49963.1"/>
    </source>
</evidence>
<evidence type="ECO:0000313" key="2">
    <source>
        <dbReference type="Proteomes" id="UP000184301"/>
    </source>
</evidence>
<dbReference type="Proteomes" id="UP000184301">
    <property type="component" value="Unassembled WGS sequence"/>
</dbReference>
<accession>A0A1M6JTE7</accession>
<protein>
    <submittedName>
        <fullName evidence="1">Cytidylate kinase</fullName>
    </submittedName>
</protein>
<sequence length="200" mass="22741">MNNKKIVITIGREYGSGGHAIAELIAKQLDIPLYDRNILALASSETGIEENELLDGDERVINPFFEPYFANRYDFNTVSDKLYLTQAKIIREKASEGSCIFVGRCSDYVLADTEDCYHFFIWAPKAARIARIMKEEDIKSEAAAEKILKMIDRQRKSYYQLYTDRKWGSYIGKDMVINSSTLGIAGTAQLIIDFVNKVIN</sequence>
<keyword evidence="1" id="KW-0418">Kinase</keyword>
<gene>
    <name evidence="1" type="ORF">SAMN02745243_00719</name>
</gene>
<keyword evidence="1" id="KW-0808">Transferase</keyword>
<dbReference type="SUPFAM" id="SSF52540">
    <property type="entry name" value="P-loop containing nucleoside triphosphate hydrolases"/>
    <property type="match status" value="1"/>
</dbReference>
<dbReference type="AlphaFoldDB" id="A0A1M6JTE7"/>
<dbReference type="Gene3D" id="3.40.50.300">
    <property type="entry name" value="P-loop containing nucleotide triphosphate hydrolases"/>
    <property type="match status" value="1"/>
</dbReference>
<dbReference type="RefSeq" id="WP_073105209.1">
    <property type="nucleotide sequence ID" value="NZ_FQZY01000010.1"/>
</dbReference>
<reference evidence="1 2" key="1">
    <citation type="submission" date="2016-11" db="EMBL/GenBank/DDBJ databases">
        <authorList>
            <person name="Jaros S."/>
            <person name="Januszkiewicz K."/>
            <person name="Wedrychowicz H."/>
        </authorList>
    </citation>
    <scope>NUCLEOTIDE SEQUENCE [LARGE SCALE GENOMIC DNA]</scope>
    <source>
        <strain evidence="1 2">DSM 15480</strain>
    </source>
</reference>
<dbReference type="OrthoDB" id="9781180at2"/>
<dbReference type="InterPro" id="IPR027417">
    <property type="entry name" value="P-loop_NTPase"/>
</dbReference>
<dbReference type="EMBL" id="FQZY01000010">
    <property type="protein sequence ID" value="SHJ49963.1"/>
    <property type="molecule type" value="Genomic_DNA"/>
</dbReference>
<proteinExistence type="predicted"/>
<keyword evidence="2" id="KW-1185">Reference proteome</keyword>
<dbReference type="GO" id="GO:0016301">
    <property type="term" value="F:kinase activity"/>
    <property type="evidence" value="ECO:0007669"/>
    <property type="project" value="UniProtKB-KW"/>
</dbReference>
<dbReference type="Pfam" id="PF13189">
    <property type="entry name" value="Cytidylate_kin2"/>
    <property type="match status" value="1"/>
</dbReference>